<sequence length="383" mass="41212">MSQSGVSRKGTGTAKVHALVGITEGPITEVVLDGRSEDTHQHVCVEPAKAKEAGVQLGLSALQCLMAALASNDCSCASLLTSQMGIPQWVVERHHLMVDTCEGPECTAGGFTSPSRQIRGMTTTVQVNTNVTANDVASIGKWVDYCSTMRRLLAASSIQMENTWGYAGPQGPKSETLAYMKAINLDLVVDELLSKISQQQPHLPCTYLAQVLRQYATTQAPPRQEVHRLVTTAQDGVINMQTSSSVKASALDPRAAEGSVLPHPWQYLLMAVVQGDADVMHSVASAKGLRLGKVEFHAAIQIVTNPQTLPNWPVPLMIDAITQVKVEVVFPETVPQDTIAALQTHVQASSFVRRILTGSSIPQTGHWGHRRRHSTASSKSGTK</sequence>
<reference evidence="2" key="1">
    <citation type="submission" date="2021-01" db="EMBL/GenBank/DDBJ databases">
        <authorList>
            <person name="Corre E."/>
            <person name="Pelletier E."/>
            <person name="Niang G."/>
            <person name="Scheremetjew M."/>
            <person name="Finn R."/>
            <person name="Kale V."/>
            <person name="Holt S."/>
            <person name="Cochrane G."/>
            <person name="Meng A."/>
            <person name="Brown T."/>
            <person name="Cohen L."/>
        </authorList>
    </citation>
    <scope>NUCLEOTIDE SEQUENCE</scope>
    <source>
        <strain evidence="2">CCMP1594</strain>
    </source>
</reference>
<evidence type="ECO:0000256" key="1">
    <source>
        <dbReference type="SAM" id="MobiDB-lite"/>
    </source>
</evidence>
<dbReference type="AlphaFoldDB" id="A0A7S4GPV8"/>
<feature type="region of interest" description="Disordered" evidence="1">
    <location>
        <begin position="362"/>
        <end position="383"/>
    </location>
</feature>
<organism evidence="2">
    <name type="scientific">Eutreptiella gymnastica</name>
    <dbReference type="NCBI Taxonomy" id="73025"/>
    <lineage>
        <taxon>Eukaryota</taxon>
        <taxon>Discoba</taxon>
        <taxon>Euglenozoa</taxon>
        <taxon>Euglenida</taxon>
        <taxon>Spirocuta</taxon>
        <taxon>Euglenophyceae</taxon>
        <taxon>Eutreptiales</taxon>
        <taxon>Eutreptiaceae</taxon>
        <taxon>Eutreptiella</taxon>
    </lineage>
</organism>
<evidence type="ECO:0000313" key="2">
    <source>
        <dbReference type="EMBL" id="CAE0843334.1"/>
    </source>
</evidence>
<gene>
    <name evidence="2" type="ORF">EGYM00163_LOCUS52285</name>
</gene>
<accession>A0A7S4GPV8</accession>
<name>A0A7S4GPV8_9EUGL</name>
<protein>
    <submittedName>
        <fullName evidence="2">Uncharacterized protein</fullName>
    </submittedName>
</protein>
<proteinExistence type="predicted"/>
<dbReference type="EMBL" id="HBJA01152790">
    <property type="protein sequence ID" value="CAE0843334.1"/>
    <property type="molecule type" value="Transcribed_RNA"/>
</dbReference>